<accession>A0A8J3Z648</accession>
<proteinExistence type="predicted"/>
<gene>
    <name evidence="1" type="ORF">Vau01_034720</name>
</gene>
<sequence>MSESPMPPITVDITSLAGVGERLLREAGGMRIKASGVLFPMNDNRTNFAGGGMAEGATFQVVHDGAHEGLVQFLNDVVNGLETLGNAAKEISAAYGEADSLAAVTVEDVETRLPSDSTGPQPA</sequence>
<evidence type="ECO:0000313" key="2">
    <source>
        <dbReference type="Proteomes" id="UP000612585"/>
    </source>
</evidence>
<comment type="caution">
    <text evidence="1">The sequence shown here is derived from an EMBL/GenBank/DDBJ whole genome shotgun (WGS) entry which is preliminary data.</text>
</comment>
<organism evidence="1 2">
    <name type="scientific">Virgisporangium aurantiacum</name>
    <dbReference type="NCBI Taxonomy" id="175570"/>
    <lineage>
        <taxon>Bacteria</taxon>
        <taxon>Bacillati</taxon>
        <taxon>Actinomycetota</taxon>
        <taxon>Actinomycetes</taxon>
        <taxon>Micromonosporales</taxon>
        <taxon>Micromonosporaceae</taxon>
        <taxon>Virgisporangium</taxon>
    </lineage>
</organism>
<name>A0A8J3Z648_9ACTN</name>
<evidence type="ECO:0000313" key="1">
    <source>
        <dbReference type="EMBL" id="GIJ55956.1"/>
    </source>
</evidence>
<evidence type="ECO:0008006" key="3">
    <source>
        <dbReference type="Google" id="ProtNLM"/>
    </source>
</evidence>
<dbReference type="Proteomes" id="UP000612585">
    <property type="component" value="Unassembled WGS sequence"/>
</dbReference>
<dbReference type="RefSeq" id="WP_203993521.1">
    <property type="nucleotide sequence ID" value="NZ_BOPG01000023.1"/>
</dbReference>
<dbReference type="EMBL" id="BOPG01000023">
    <property type="protein sequence ID" value="GIJ55956.1"/>
    <property type="molecule type" value="Genomic_DNA"/>
</dbReference>
<protein>
    <recommendedName>
        <fullName evidence="3">Excreted virulence factor EspC, type VII ESX diderm</fullName>
    </recommendedName>
</protein>
<reference evidence="1" key="1">
    <citation type="submission" date="2021-01" db="EMBL/GenBank/DDBJ databases">
        <title>Whole genome shotgun sequence of Virgisporangium aurantiacum NBRC 16421.</title>
        <authorList>
            <person name="Komaki H."/>
            <person name="Tamura T."/>
        </authorList>
    </citation>
    <scope>NUCLEOTIDE SEQUENCE</scope>
    <source>
        <strain evidence="1">NBRC 16421</strain>
    </source>
</reference>
<dbReference type="AlphaFoldDB" id="A0A8J3Z648"/>
<keyword evidence="2" id="KW-1185">Reference proteome</keyword>